<dbReference type="GO" id="GO:0003677">
    <property type="term" value="F:DNA binding"/>
    <property type="evidence" value="ECO:0007669"/>
    <property type="project" value="InterPro"/>
</dbReference>
<evidence type="ECO:0000313" key="3">
    <source>
        <dbReference type="EMBL" id="QDX94353.1"/>
    </source>
</evidence>
<dbReference type="OrthoDB" id="2086953at2"/>
<sequence length="336" mass="38839">MSNLRYEDGYYNEALKNAFLDEHSSNLRTYDSYSRILKASKDIEEEKGKDLGSFNVGDLEDLFTHLNPSSIWASQTNISIVQSYVNWFIENGHRENNINPLVMVKSIEGYARQFIDESAKQYFSKKTIEEIVQFAVNRQDAVIPLALFEGFAGKENCEIRNLKWHEVDVNNNSVLLTDIDGSKRELIVSDKLIELLKAAHHEAEYLKNNGNELPDTSRNIREGIDLVETGYVLKPAKTRVVNTDAVGKHVVSRRLTALGEYFGIHNFTALKIMRSGMIYMGYELYKRDGVLDKEQFGEICVRFNIPKAYYANMYDYNYNRIKEYINLDRIKELYGE</sequence>
<evidence type="ECO:0000259" key="1">
    <source>
        <dbReference type="Pfam" id="PF22822"/>
    </source>
</evidence>
<organism evidence="3 4">
    <name type="scientific">Brevibacillus laterosporus</name>
    <name type="common">Bacillus laterosporus</name>
    <dbReference type="NCBI Taxonomy" id="1465"/>
    <lineage>
        <taxon>Bacteria</taxon>
        <taxon>Bacillati</taxon>
        <taxon>Bacillota</taxon>
        <taxon>Bacilli</taxon>
        <taxon>Bacillales</taxon>
        <taxon>Paenibacillaceae</taxon>
        <taxon>Brevibacillus</taxon>
    </lineage>
</organism>
<dbReference type="EMBL" id="CP033464">
    <property type="protein sequence ID" value="QDX94353.1"/>
    <property type="molecule type" value="Genomic_DNA"/>
</dbReference>
<reference evidence="3 4" key="1">
    <citation type="submission" date="2018-11" db="EMBL/GenBank/DDBJ databases">
        <title>Phylogenetic determinants of toxin gene distribution in genomes of Brevibacillus laterosporus.</title>
        <authorList>
            <person name="Glare T.R."/>
            <person name="Durrant A."/>
            <person name="Berry C."/>
            <person name="Palma L."/>
            <person name="Ormskirk M."/>
            <person name="Cox M.O."/>
        </authorList>
    </citation>
    <scope>NUCLEOTIDE SEQUENCE [LARGE SCALE GENOMIC DNA]</scope>
    <source>
        <strain evidence="3 4">1821L</strain>
    </source>
</reference>
<keyword evidence="4" id="KW-1185">Reference proteome</keyword>
<dbReference type="Pfam" id="PF22823">
    <property type="entry name" value="MrpR_C_cat"/>
    <property type="match status" value="1"/>
</dbReference>
<name>A0A518VBI8_BRELA</name>
<dbReference type="InterPro" id="IPR011010">
    <property type="entry name" value="DNA_brk_join_enz"/>
</dbReference>
<feature type="domain" description="MrpR C-terminal catalytic" evidence="2">
    <location>
        <begin position="124"/>
        <end position="335"/>
    </location>
</feature>
<dbReference type="InterPro" id="IPR055008">
    <property type="entry name" value="MrpR_C_cat"/>
</dbReference>
<accession>A0A518VBI8</accession>
<protein>
    <submittedName>
        <fullName evidence="3">Uncharacterized protein</fullName>
    </submittedName>
</protein>
<dbReference type="Pfam" id="PF22822">
    <property type="entry name" value="MrpR_N_CB"/>
    <property type="match status" value="1"/>
</dbReference>
<dbReference type="Proteomes" id="UP000319432">
    <property type="component" value="Chromosome"/>
</dbReference>
<feature type="domain" description="MrpR N-terminal core-binding" evidence="1">
    <location>
        <begin position="10"/>
        <end position="90"/>
    </location>
</feature>
<evidence type="ECO:0000313" key="4">
    <source>
        <dbReference type="Proteomes" id="UP000319432"/>
    </source>
</evidence>
<dbReference type="SUPFAM" id="SSF56349">
    <property type="entry name" value="DNA breaking-rejoining enzymes"/>
    <property type="match status" value="1"/>
</dbReference>
<dbReference type="InterPro" id="IPR055009">
    <property type="entry name" value="MrpR_N_CB"/>
</dbReference>
<evidence type="ECO:0000259" key="2">
    <source>
        <dbReference type="Pfam" id="PF22823"/>
    </source>
</evidence>
<proteinExistence type="predicted"/>
<dbReference type="AlphaFoldDB" id="A0A518VBI8"/>
<gene>
    <name evidence="3" type="ORF">EEL30_19940</name>
</gene>